<accession>A0A0E3Q1Z4</accession>
<dbReference type="KEGG" id="mvc:MSVAZ_0256"/>
<organism evidence="3 4">
    <name type="scientific">Methanosarcina vacuolata Z-761</name>
    <dbReference type="NCBI Taxonomy" id="1434123"/>
    <lineage>
        <taxon>Archaea</taxon>
        <taxon>Methanobacteriati</taxon>
        <taxon>Methanobacteriota</taxon>
        <taxon>Stenosarchaea group</taxon>
        <taxon>Methanomicrobia</taxon>
        <taxon>Methanosarcinales</taxon>
        <taxon>Methanosarcinaceae</taxon>
        <taxon>Methanosarcina</taxon>
    </lineage>
</organism>
<evidence type="ECO:0000313" key="4">
    <source>
        <dbReference type="Proteomes" id="UP000033096"/>
    </source>
</evidence>
<evidence type="ECO:0000259" key="2">
    <source>
        <dbReference type="Pfam" id="PF17955"/>
    </source>
</evidence>
<dbReference type="InterPro" id="IPR020209">
    <property type="entry name" value="Cas6b_C"/>
</dbReference>
<dbReference type="STRING" id="1434123.MSVAZ_0256"/>
<dbReference type="Pfam" id="PF17955">
    <property type="entry name" value="Cas6b_N"/>
    <property type="match status" value="1"/>
</dbReference>
<dbReference type="InterPro" id="IPR041528">
    <property type="entry name" value="Cas6b_N"/>
</dbReference>
<gene>
    <name evidence="3" type="ORF">MSVAZ_0256</name>
</gene>
<evidence type="ECO:0000259" key="1">
    <source>
        <dbReference type="Pfam" id="PF17262"/>
    </source>
</evidence>
<sequence length="258" mass="30280">MLKVIYVKINTNKIKMMLFKKFVVFTMTPENIKLKTLEMTFEGSEEFRGDANQIRGFFASKFNEYDQLHNHNTDRFYYRYPLVQYKVLDRIPLVVGINEGAEILKGLFDKFDTVTLPHEDFEITERSLRLKKQDFGLTKNLYFYEFLTPWLALNKENEEKFFETRNPEEKKEILRKTLVGNLLSMSKAFGYTVPDTIKCDVDVELRCSKYKQMDFTSFTGGFIANFLIPDFMGVGKGVAKGFGTVRKITENRRKVKSF</sequence>
<name>A0A0E3Q1Z4_9EURY</name>
<dbReference type="AlphaFoldDB" id="A0A0E3Q1Z4"/>
<feature type="domain" description="Cas6b C-terminal" evidence="1">
    <location>
        <begin position="137"/>
        <end position="248"/>
    </location>
</feature>
<feature type="domain" description="Cas6b N-terminal" evidence="2">
    <location>
        <begin position="33"/>
        <end position="133"/>
    </location>
</feature>
<evidence type="ECO:0000313" key="3">
    <source>
        <dbReference type="EMBL" id="AKB42525.1"/>
    </source>
</evidence>
<keyword evidence="4" id="KW-1185">Reference proteome</keyword>
<dbReference type="PATRIC" id="fig|1434123.4.peg.257"/>
<protein>
    <recommendedName>
        <fullName evidence="5">DNA repair protein</fullName>
    </recommendedName>
</protein>
<reference evidence="3 4" key="1">
    <citation type="submission" date="2014-07" db="EMBL/GenBank/DDBJ databases">
        <title>Methanogenic archaea and the global carbon cycle.</title>
        <authorList>
            <person name="Henriksen J.R."/>
            <person name="Luke J."/>
            <person name="Reinhart S."/>
            <person name="Benedict M.N."/>
            <person name="Youngblut N.D."/>
            <person name="Metcalf M.E."/>
            <person name="Whitaker R.J."/>
            <person name="Metcalf W.W."/>
        </authorList>
    </citation>
    <scope>NUCLEOTIDE SEQUENCE [LARGE SCALE GENOMIC DNA]</scope>
    <source>
        <strain evidence="3 4">Z-761</strain>
    </source>
</reference>
<proteinExistence type="predicted"/>
<dbReference type="EMBL" id="CP009520">
    <property type="protein sequence ID" value="AKB42525.1"/>
    <property type="molecule type" value="Genomic_DNA"/>
</dbReference>
<dbReference type="Proteomes" id="UP000033096">
    <property type="component" value="Chromosome"/>
</dbReference>
<evidence type="ECO:0008006" key="5">
    <source>
        <dbReference type="Google" id="ProtNLM"/>
    </source>
</evidence>
<dbReference type="Pfam" id="PF17262">
    <property type="entry name" value="Cas6b_C"/>
    <property type="match status" value="1"/>
</dbReference>
<dbReference type="HOGENOM" id="CLU_086561_0_0_2"/>